<dbReference type="EMBL" id="CAUYUJ010016542">
    <property type="protein sequence ID" value="CAK0866502.1"/>
    <property type="molecule type" value="Genomic_DNA"/>
</dbReference>
<feature type="region of interest" description="Disordered" evidence="1">
    <location>
        <begin position="76"/>
        <end position="106"/>
    </location>
</feature>
<feature type="region of interest" description="Disordered" evidence="1">
    <location>
        <begin position="1"/>
        <end position="36"/>
    </location>
</feature>
<name>A0ABN9V179_9DINO</name>
<protein>
    <submittedName>
        <fullName evidence="2">Uncharacterized protein</fullName>
    </submittedName>
</protein>
<gene>
    <name evidence="2" type="ORF">PCOR1329_LOCUS53666</name>
</gene>
<keyword evidence="3" id="KW-1185">Reference proteome</keyword>
<evidence type="ECO:0000313" key="2">
    <source>
        <dbReference type="EMBL" id="CAK0866502.1"/>
    </source>
</evidence>
<sequence length="106" mass="11009">MRGRRGNNHARNKKGDLAGLLAPPGPPTLAPRAARRATRGHLRNLAPPQNRSVSLYCYVARGSSKASATVSSAAALLSNRPPGRTASTRQAPGPSLPAQWSASSCS</sequence>
<evidence type="ECO:0000313" key="3">
    <source>
        <dbReference type="Proteomes" id="UP001189429"/>
    </source>
</evidence>
<dbReference type="Proteomes" id="UP001189429">
    <property type="component" value="Unassembled WGS sequence"/>
</dbReference>
<reference evidence="2" key="1">
    <citation type="submission" date="2023-10" db="EMBL/GenBank/DDBJ databases">
        <authorList>
            <person name="Chen Y."/>
            <person name="Shah S."/>
            <person name="Dougan E. K."/>
            <person name="Thang M."/>
            <person name="Chan C."/>
        </authorList>
    </citation>
    <scope>NUCLEOTIDE SEQUENCE [LARGE SCALE GENOMIC DNA]</scope>
</reference>
<accession>A0ABN9V179</accession>
<organism evidence="2 3">
    <name type="scientific">Prorocentrum cordatum</name>
    <dbReference type="NCBI Taxonomy" id="2364126"/>
    <lineage>
        <taxon>Eukaryota</taxon>
        <taxon>Sar</taxon>
        <taxon>Alveolata</taxon>
        <taxon>Dinophyceae</taxon>
        <taxon>Prorocentrales</taxon>
        <taxon>Prorocentraceae</taxon>
        <taxon>Prorocentrum</taxon>
    </lineage>
</organism>
<evidence type="ECO:0000256" key="1">
    <source>
        <dbReference type="SAM" id="MobiDB-lite"/>
    </source>
</evidence>
<feature type="compositionally biased region" description="Basic residues" evidence="1">
    <location>
        <begin position="1"/>
        <end position="12"/>
    </location>
</feature>
<proteinExistence type="predicted"/>
<comment type="caution">
    <text evidence="2">The sequence shown here is derived from an EMBL/GenBank/DDBJ whole genome shotgun (WGS) entry which is preliminary data.</text>
</comment>